<dbReference type="GO" id="GO:0043200">
    <property type="term" value="P:response to amino acid"/>
    <property type="evidence" value="ECO:0007669"/>
    <property type="project" value="TreeGrafter"/>
</dbReference>
<dbReference type="SUPFAM" id="SSF46785">
    <property type="entry name" value="Winged helix' DNA-binding domain"/>
    <property type="match status" value="1"/>
</dbReference>
<evidence type="ECO:0000256" key="2">
    <source>
        <dbReference type="ARBA" id="ARBA00023125"/>
    </source>
</evidence>
<dbReference type="PANTHER" id="PTHR30154">
    <property type="entry name" value="LEUCINE-RESPONSIVE REGULATORY PROTEIN"/>
    <property type="match status" value="1"/>
</dbReference>
<proteinExistence type="predicted"/>
<dbReference type="EMBL" id="CADCTP010000018">
    <property type="protein sequence ID" value="CAA9215258.1"/>
    <property type="molecule type" value="Genomic_DNA"/>
</dbReference>
<dbReference type="InterPro" id="IPR019888">
    <property type="entry name" value="Tscrpt_reg_AsnC-like"/>
</dbReference>
<dbReference type="PROSITE" id="PS00519">
    <property type="entry name" value="HTH_ASNC_1"/>
    <property type="match status" value="1"/>
</dbReference>
<dbReference type="InterPro" id="IPR019885">
    <property type="entry name" value="Tscrpt_reg_HTH_AsnC-type_CS"/>
</dbReference>
<dbReference type="PRINTS" id="PR00033">
    <property type="entry name" value="HTHASNC"/>
</dbReference>
<evidence type="ECO:0000256" key="3">
    <source>
        <dbReference type="ARBA" id="ARBA00023163"/>
    </source>
</evidence>
<organism evidence="5">
    <name type="scientific">uncultured Mycobacteriales bacterium</name>
    <dbReference type="NCBI Taxonomy" id="581187"/>
    <lineage>
        <taxon>Bacteria</taxon>
        <taxon>Bacillati</taxon>
        <taxon>Actinomycetota</taxon>
        <taxon>Actinomycetes</taxon>
        <taxon>Mycobacteriales</taxon>
        <taxon>environmental samples</taxon>
    </lineage>
</organism>
<dbReference type="SMART" id="SM00344">
    <property type="entry name" value="HTH_ASNC"/>
    <property type="match status" value="1"/>
</dbReference>
<evidence type="ECO:0000313" key="5">
    <source>
        <dbReference type="EMBL" id="CAA9215258.1"/>
    </source>
</evidence>
<dbReference type="Gene3D" id="1.10.10.10">
    <property type="entry name" value="Winged helix-like DNA-binding domain superfamily/Winged helix DNA-binding domain"/>
    <property type="match status" value="1"/>
</dbReference>
<dbReference type="Pfam" id="PF13404">
    <property type="entry name" value="HTH_AsnC-type"/>
    <property type="match status" value="1"/>
</dbReference>
<gene>
    <name evidence="5" type="ORF">AVDCRST_MAG41-183</name>
</gene>
<name>A0A6J4H8J0_9ACTN</name>
<sequence>MSFVRQVDSVDRRLLEALRANARATFAELARLVGLSAPAVHERVGKLEASGVITGYHAAIAPAALGLGVSALVGVLQGDRGDSDRIFAALNDMPEIEDCWFVAGEETFVVKVRVADMPSLEQVIGALNRIRGVARTRTTVVLSTRFEGRAPAPV</sequence>
<dbReference type="InterPro" id="IPR036390">
    <property type="entry name" value="WH_DNA-bd_sf"/>
</dbReference>
<dbReference type="InterPro" id="IPR011991">
    <property type="entry name" value="ArsR-like_HTH"/>
</dbReference>
<dbReference type="PANTHER" id="PTHR30154:SF53">
    <property type="entry name" value="HTH-TYPE TRANSCRIPTIONAL REGULATOR LRPC"/>
    <property type="match status" value="1"/>
</dbReference>
<feature type="domain" description="HTH asnC-type" evidence="4">
    <location>
        <begin position="7"/>
        <end position="68"/>
    </location>
</feature>
<dbReference type="InterPro" id="IPR000485">
    <property type="entry name" value="AsnC-type_HTH_dom"/>
</dbReference>
<dbReference type="AlphaFoldDB" id="A0A6J4H8J0"/>
<protein>
    <submittedName>
        <fullName evidence="5">AsnC-family transcriptional regulator SCO4493, in menaquinone synthesis cluster</fullName>
    </submittedName>
</protein>
<dbReference type="GO" id="GO:0043565">
    <property type="term" value="F:sequence-specific DNA binding"/>
    <property type="evidence" value="ECO:0007669"/>
    <property type="project" value="InterPro"/>
</dbReference>
<dbReference type="CDD" id="cd00090">
    <property type="entry name" value="HTH_ARSR"/>
    <property type="match status" value="1"/>
</dbReference>
<dbReference type="InterPro" id="IPR011008">
    <property type="entry name" value="Dimeric_a/b-barrel"/>
</dbReference>
<dbReference type="PROSITE" id="PS50956">
    <property type="entry name" value="HTH_ASNC_2"/>
    <property type="match status" value="1"/>
</dbReference>
<reference evidence="5" key="1">
    <citation type="submission" date="2020-02" db="EMBL/GenBank/DDBJ databases">
        <authorList>
            <person name="Meier V. D."/>
        </authorList>
    </citation>
    <scope>NUCLEOTIDE SEQUENCE</scope>
    <source>
        <strain evidence="5">AVDCRST_MAG41</strain>
    </source>
</reference>
<dbReference type="SUPFAM" id="SSF54909">
    <property type="entry name" value="Dimeric alpha+beta barrel"/>
    <property type="match status" value="1"/>
</dbReference>
<dbReference type="Gene3D" id="3.30.70.920">
    <property type="match status" value="1"/>
</dbReference>
<keyword evidence="1" id="KW-0805">Transcription regulation</keyword>
<dbReference type="InterPro" id="IPR036388">
    <property type="entry name" value="WH-like_DNA-bd_sf"/>
</dbReference>
<evidence type="ECO:0000256" key="1">
    <source>
        <dbReference type="ARBA" id="ARBA00023015"/>
    </source>
</evidence>
<dbReference type="Pfam" id="PF01037">
    <property type="entry name" value="AsnC_trans_reg"/>
    <property type="match status" value="1"/>
</dbReference>
<evidence type="ECO:0000259" key="4">
    <source>
        <dbReference type="PROSITE" id="PS50956"/>
    </source>
</evidence>
<accession>A0A6J4H8J0</accession>
<keyword evidence="3" id="KW-0804">Transcription</keyword>
<dbReference type="GO" id="GO:0005829">
    <property type="term" value="C:cytosol"/>
    <property type="evidence" value="ECO:0007669"/>
    <property type="project" value="TreeGrafter"/>
</dbReference>
<dbReference type="InterPro" id="IPR019887">
    <property type="entry name" value="Tscrpt_reg_AsnC/Lrp_C"/>
</dbReference>
<keyword evidence="2" id="KW-0238">DNA-binding</keyword>